<dbReference type="RefSeq" id="WP_125004970.1">
    <property type="nucleotide sequence ID" value="NZ_BHYK01000031.1"/>
</dbReference>
<protein>
    <recommendedName>
        <fullName evidence="3">Tryptophan RNA-binding attenuation protein</fullName>
    </recommendedName>
</protein>
<reference evidence="1 2" key="1">
    <citation type="submission" date="2018-11" db="EMBL/GenBank/DDBJ databases">
        <title>Genome sequencing and assembly of Clostridium tagluense strain A121.</title>
        <authorList>
            <person name="Murakami T."/>
            <person name="Segawa T."/>
            <person name="Shcherbakova V.A."/>
            <person name="Mori H."/>
            <person name="Yoshimura Y."/>
        </authorList>
    </citation>
    <scope>NUCLEOTIDE SEQUENCE [LARGE SCALE GENOMIC DNA]</scope>
    <source>
        <strain evidence="1 2">A121</strain>
    </source>
</reference>
<comment type="caution">
    <text evidence="1">The sequence shown here is derived from an EMBL/GenBank/DDBJ whole genome shotgun (WGS) entry which is preliminary data.</text>
</comment>
<gene>
    <name evidence="1" type="ORF">Ctaglu_39690</name>
</gene>
<evidence type="ECO:0008006" key="3">
    <source>
        <dbReference type="Google" id="ProtNLM"/>
    </source>
</evidence>
<organism evidence="1 2">
    <name type="scientific">Clostridium tagluense</name>
    <dbReference type="NCBI Taxonomy" id="360422"/>
    <lineage>
        <taxon>Bacteria</taxon>
        <taxon>Bacillati</taxon>
        <taxon>Bacillota</taxon>
        <taxon>Clostridia</taxon>
        <taxon>Eubacteriales</taxon>
        <taxon>Clostridiaceae</taxon>
        <taxon>Clostridium</taxon>
    </lineage>
</organism>
<dbReference type="Gene3D" id="3.60.160.10">
    <property type="entry name" value="Mitochondrial biogenesis AIM24"/>
    <property type="match status" value="1"/>
</dbReference>
<sequence>MFSFKNHQELTCIAEGDGHFFAKLGAMVAYKGNFTSEKVLLDTNSNQSIFKSVMNLAARKLSGENIPIMKVNGSGSYYMANRAQHITIITLQPGQSIGVEGENLLAFTEGCKYGVRFMGSGVISQKGMFTSNLTAIGNNPQVVITTNGNPIILETPCVVDPDAVVCWTGPDPNFKTDVNWKTFLGQTSGESYMLEFNSQGETVIIQPCERVSGLNVAID</sequence>
<name>A0A401US70_9CLOT</name>
<dbReference type="Proteomes" id="UP000287872">
    <property type="component" value="Unassembled WGS sequence"/>
</dbReference>
<dbReference type="AlphaFoldDB" id="A0A401US70"/>
<evidence type="ECO:0000313" key="1">
    <source>
        <dbReference type="EMBL" id="GCD12346.1"/>
    </source>
</evidence>
<dbReference type="InterPro" id="IPR002838">
    <property type="entry name" value="AIM24"/>
</dbReference>
<proteinExistence type="predicted"/>
<dbReference type="PANTHER" id="PTHR38074:SF1">
    <property type="entry name" value="ALTERED INHERITANCE OF MITOCHONDRIA PROTEIN 24, MITOCHONDRIAL"/>
    <property type="match status" value="1"/>
</dbReference>
<dbReference type="InterPro" id="IPR036983">
    <property type="entry name" value="AIM24_sf"/>
</dbReference>
<dbReference type="PANTHER" id="PTHR38074">
    <property type="entry name" value="ALTERED INHERITANCE OF MITOCHONDRIA PROTEIN 24, MITOCHONDRIAL"/>
    <property type="match status" value="1"/>
</dbReference>
<dbReference type="EMBL" id="BHYK01000031">
    <property type="protein sequence ID" value="GCD12346.1"/>
    <property type="molecule type" value="Genomic_DNA"/>
</dbReference>
<keyword evidence="2" id="KW-1185">Reference proteome</keyword>
<dbReference type="InterPro" id="IPR016031">
    <property type="entry name" value="Trp_RNA-bd_attenuator-like_dom"/>
</dbReference>
<accession>A0A401US70</accession>
<evidence type="ECO:0000313" key="2">
    <source>
        <dbReference type="Proteomes" id="UP000287872"/>
    </source>
</evidence>
<dbReference type="Pfam" id="PF01987">
    <property type="entry name" value="AIM24"/>
    <property type="match status" value="1"/>
</dbReference>
<dbReference type="OrthoDB" id="8707822at2"/>
<dbReference type="SUPFAM" id="SSF51219">
    <property type="entry name" value="TRAP-like"/>
    <property type="match status" value="1"/>
</dbReference>